<reference evidence="2" key="1">
    <citation type="journal article" date="2010" name="Nat. Biotechnol.">
        <title>Draft genome sequence of the oilseed species Ricinus communis.</title>
        <authorList>
            <person name="Chan A.P."/>
            <person name="Crabtree J."/>
            <person name="Zhao Q."/>
            <person name="Lorenzi H."/>
            <person name="Orvis J."/>
            <person name="Puiu D."/>
            <person name="Melake-Berhan A."/>
            <person name="Jones K.M."/>
            <person name="Redman J."/>
            <person name="Chen G."/>
            <person name="Cahoon E.B."/>
            <person name="Gedil M."/>
            <person name="Stanke M."/>
            <person name="Haas B.J."/>
            <person name="Wortman J.R."/>
            <person name="Fraser-Liggett C.M."/>
            <person name="Ravel J."/>
            <person name="Rabinowicz P.D."/>
        </authorList>
    </citation>
    <scope>NUCLEOTIDE SEQUENCE [LARGE SCALE GENOMIC DNA]</scope>
    <source>
        <strain evidence="2">cv. Hale</strain>
    </source>
</reference>
<dbReference type="AlphaFoldDB" id="B9T2D8"/>
<gene>
    <name evidence="1" type="ORF">RCOM_0077920</name>
</gene>
<dbReference type="InParanoid" id="B9T2D8"/>
<evidence type="ECO:0000313" key="2">
    <source>
        <dbReference type="Proteomes" id="UP000008311"/>
    </source>
</evidence>
<dbReference type="Proteomes" id="UP000008311">
    <property type="component" value="Unassembled WGS sequence"/>
</dbReference>
<name>B9T2D8_RICCO</name>
<accession>B9T2D8</accession>
<sequence length="244" mass="26202">MCLGVEATSDINYIGLIPFIACSEWGPLNIERLTHRGLSHTLMSPSLESSSIFGSSRSILGLALAEACLQGPPLLKGYLFLTKLILRVGKINNNSCTEYGRIPRYGHSGSSSDDDSHTILSRVGEVSTAHATIKPETKPGLDKIEVPTPCMAFPSPPWIGSDPILAIKLLPDSAHLPLKLGGPLRYMEGGCPCNRGGAMSQATFKLKARNSKVFRLKVRKDSMVVPLLGLNPATFLVDHPVVTG</sequence>
<evidence type="ECO:0000313" key="1">
    <source>
        <dbReference type="EMBL" id="EEF29971.1"/>
    </source>
</evidence>
<organism evidence="1 2">
    <name type="scientific">Ricinus communis</name>
    <name type="common">Castor bean</name>
    <dbReference type="NCBI Taxonomy" id="3988"/>
    <lineage>
        <taxon>Eukaryota</taxon>
        <taxon>Viridiplantae</taxon>
        <taxon>Streptophyta</taxon>
        <taxon>Embryophyta</taxon>
        <taxon>Tracheophyta</taxon>
        <taxon>Spermatophyta</taxon>
        <taxon>Magnoliopsida</taxon>
        <taxon>eudicotyledons</taxon>
        <taxon>Gunneridae</taxon>
        <taxon>Pentapetalae</taxon>
        <taxon>rosids</taxon>
        <taxon>fabids</taxon>
        <taxon>Malpighiales</taxon>
        <taxon>Euphorbiaceae</taxon>
        <taxon>Acalyphoideae</taxon>
        <taxon>Acalypheae</taxon>
        <taxon>Ricinus</taxon>
    </lineage>
</organism>
<dbReference type="EMBL" id="EQ974376">
    <property type="protein sequence ID" value="EEF29971.1"/>
    <property type="molecule type" value="Genomic_DNA"/>
</dbReference>
<keyword evidence="2" id="KW-1185">Reference proteome</keyword>
<proteinExistence type="predicted"/>
<protein>
    <submittedName>
        <fullName evidence="1">Uncharacterized protein</fullName>
    </submittedName>
</protein>